<keyword evidence="2" id="KW-0812">Transmembrane</keyword>
<proteinExistence type="predicted"/>
<dbReference type="RefSeq" id="WP_149832056.1">
    <property type="nucleotide sequence ID" value="NZ_VUNZ01000001.1"/>
</dbReference>
<dbReference type="EMBL" id="VUNZ01000001">
    <property type="protein sequence ID" value="KAA2223098.1"/>
    <property type="molecule type" value="Genomic_DNA"/>
</dbReference>
<reference evidence="3 4" key="1">
    <citation type="journal article" date="2015" name="Int. J. Syst. Evol. Microbiol.">
        <title>Chryseobacterium sediminis sp. nov., isolated from a river sediment.</title>
        <authorList>
            <person name="Kampfer P."/>
            <person name="Busse H.J."/>
            <person name="McInroy J.A."/>
            <person name="Glaeser S.P."/>
        </authorList>
    </citation>
    <scope>NUCLEOTIDE SEQUENCE [LARGE SCALE GENOMIC DNA]</scope>
    <source>
        <strain evidence="3 4">IMT-174</strain>
    </source>
</reference>
<feature type="coiled-coil region" evidence="1">
    <location>
        <begin position="66"/>
        <end position="93"/>
    </location>
</feature>
<keyword evidence="2" id="KW-0472">Membrane</keyword>
<evidence type="ECO:0000313" key="3">
    <source>
        <dbReference type="EMBL" id="KAA2223098.1"/>
    </source>
</evidence>
<keyword evidence="1" id="KW-0175">Coiled coil</keyword>
<evidence type="ECO:0000256" key="2">
    <source>
        <dbReference type="SAM" id="Phobius"/>
    </source>
</evidence>
<accession>A0A5B2U9U1</accession>
<name>A0A5B2U9U1_9FLAO</name>
<keyword evidence="2" id="KW-1133">Transmembrane helix</keyword>
<organism evidence="3 4">
    <name type="scientific">Chryseobacterium sediminis</name>
    <dbReference type="NCBI Taxonomy" id="1679494"/>
    <lineage>
        <taxon>Bacteria</taxon>
        <taxon>Pseudomonadati</taxon>
        <taxon>Bacteroidota</taxon>
        <taxon>Flavobacteriia</taxon>
        <taxon>Flavobacteriales</taxon>
        <taxon>Weeksellaceae</taxon>
        <taxon>Chryseobacterium group</taxon>
        <taxon>Chryseobacterium</taxon>
    </lineage>
</organism>
<sequence>MKNNNWVLWLWLIGLGSIAFMSFTLWQNYLYATSLGKEYQGLFGDMFGASNALFTGLSFVGVIIAIRLQSQELKLQRKELELTRNEMELTRDEFVIQNSTMKLQQFENTFFQMLSLFHENTQQISSNNKAHPYSGKGIFKLLFDMVSLSLEKTLKDRFYREESCDIYDDFEYVREAKINEVSKWQYLKIFKLHFSIYEDDLNPYFTTLYNILKLIDKAEVVDKQYYVSIINSQFTRLEKLTVFYFTISNNIDNDFRKLVENFNLLDGIRESMVINKEIYEAYKPNLNNKLLLL</sequence>
<dbReference type="InterPro" id="IPR031709">
    <property type="entry name" value="PutAbiC"/>
</dbReference>
<evidence type="ECO:0008006" key="5">
    <source>
        <dbReference type="Google" id="ProtNLM"/>
    </source>
</evidence>
<evidence type="ECO:0000313" key="4">
    <source>
        <dbReference type="Proteomes" id="UP000323082"/>
    </source>
</evidence>
<dbReference type="OrthoDB" id="6678638at2"/>
<comment type="caution">
    <text evidence="3">The sequence shown here is derived from an EMBL/GenBank/DDBJ whole genome shotgun (WGS) entry which is preliminary data.</text>
</comment>
<feature type="transmembrane region" description="Helical" evidence="2">
    <location>
        <begin position="7"/>
        <end position="26"/>
    </location>
</feature>
<dbReference type="Proteomes" id="UP000323082">
    <property type="component" value="Unassembled WGS sequence"/>
</dbReference>
<feature type="transmembrane region" description="Helical" evidence="2">
    <location>
        <begin position="46"/>
        <end position="68"/>
    </location>
</feature>
<dbReference type="Pfam" id="PF16872">
    <property type="entry name" value="putAbiC"/>
    <property type="match status" value="1"/>
</dbReference>
<evidence type="ECO:0000256" key="1">
    <source>
        <dbReference type="SAM" id="Coils"/>
    </source>
</evidence>
<dbReference type="AlphaFoldDB" id="A0A5B2U9U1"/>
<protein>
    <recommendedName>
        <fullName evidence="5">Phage abortive infection protein</fullName>
    </recommendedName>
</protein>
<gene>
    <name evidence="3" type="ORF">FW780_02505</name>
</gene>